<dbReference type="OrthoDB" id="2969697at2"/>
<dbReference type="PANTHER" id="PTHR37422">
    <property type="entry name" value="TEICHURONIC ACID BIOSYNTHESIS PROTEIN TUAE"/>
    <property type="match status" value="1"/>
</dbReference>
<dbReference type="PANTHER" id="PTHR37422:SF17">
    <property type="entry name" value="O-ANTIGEN LIGASE"/>
    <property type="match status" value="1"/>
</dbReference>
<evidence type="ECO:0000256" key="5">
    <source>
        <dbReference type="SAM" id="Phobius"/>
    </source>
</evidence>
<dbReference type="AlphaFoldDB" id="A0A0J1IJ36"/>
<keyword evidence="2 5" id="KW-0812">Transmembrane</keyword>
<feature type="transmembrane region" description="Helical" evidence="5">
    <location>
        <begin position="259"/>
        <end position="276"/>
    </location>
</feature>
<gene>
    <name evidence="7" type="ORF">ABW02_12805</name>
</gene>
<organism evidence="7 8">
    <name type="scientific">Niallia circulans</name>
    <name type="common">Bacillus circulans</name>
    <dbReference type="NCBI Taxonomy" id="1397"/>
    <lineage>
        <taxon>Bacteria</taxon>
        <taxon>Bacillati</taxon>
        <taxon>Bacillota</taxon>
        <taxon>Bacilli</taxon>
        <taxon>Bacillales</taxon>
        <taxon>Bacillaceae</taxon>
        <taxon>Niallia</taxon>
    </lineage>
</organism>
<evidence type="ECO:0000256" key="2">
    <source>
        <dbReference type="ARBA" id="ARBA00022692"/>
    </source>
</evidence>
<feature type="transmembrane region" description="Helical" evidence="5">
    <location>
        <begin position="174"/>
        <end position="198"/>
    </location>
</feature>
<feature type="transmembrane region" description="Helical" evidence="5">
    <location>
        <begin position="60"/>
        <end position="80"/>
    </location>
</feature>
<reference evidence="7 8" key="1">
    <citation type="submission" date="2015-05" db="EMBL/GenBank/DDBJ databases">
        <title>Whole genome sequence and identification of bacterial endophytes from Costus igneus.</title>
        <authorList>
            <person name="Lee Y.P."/>
            <person name="Gan H.M."/>
            <person name="Eng W."/>
            <person name="Wheatley M.S."/>
            <person name="Caraballo A."/>
            <person name="Polter S."/>
            <person name="Savka M.A."/>
            <person name="Hudson A.O."/>
        </authorList>
    </citation>
    <scope>NUCLEOTIDE SEQUENCE [LARGE SCALE GENOMIC DNA]</scope>
    <source>
        <strain evidence="7 8">RIT379</strain>
    </source>
</reference>
<dbReference type="PATRIC" id="fig|1397.4.peg.673"/>
<keyword evidence="4 5" id="KW-0472">Membrane</keyword>
<evidence type="ECO:0000313" key="7">
    <source>
        <dbReference type="EMBL" id="KLV25966.1"/>
    </source>
</evidence>
<name>A0A0J1IJ36_NIACI</name>
<feature type="transmembrane region" description="Helical" evidence="5">
    <location>
        <begin position="432"/>
        <end position="451"/>
    </location>
</feature>
<evidence type="ECO:0000256" key="3">
    <source>
        <dbReference type="ARBA" id="ARBA00022989"/>
    </source>
</evidence>
<comment type="subcellular location">
    <subcellularLocation>
        <location evidence="1">Membrane</location>
        <topology evidence="1">Multi-pass membrane protein</topology>
    </subcellularLocation>
</comment>
<sequence length="489" mass="55914">MSSKVNKSIIFFVIMFLFMLSLFFIYLNNMSKEIYLLIIMVLFFINFILIFDKIIGIRKTILFALFCTLSFNIELSIFNYNSIYHTGGLRASITITHMYILILFLLFLYLFNKNSNPNKGSVKLEVLLFFLLFLTGGISLFVAVNKVATIYILNRYFFIMCLLIVLSKFKLNTIWNYFTFGVIVTIFFQFIVGVSQIITDGSIGLTMLGESNRPFRINVPESEKGMGGTLGHPGTLAIFLTLLFPFLLTQFINAEKIKIKVISIVALMIGFLSILLTNARTSIVLVVISTFVIVIGNYYIRNKHKMNVKKIKTYLLLILVLVTSGVIIMLDDIKERFLYSDFSFQIGGRTAISELGISVIFKNISNFLFGVGLNNYTDNTSKFGSDFLHTQPVHNLYLLFWAEGGMLYLLVYLLLLIIIIVKMIKVILKGSYNLATKALSVLVSLSIIIFYNFTGWSMFHNQLFFLFAIIVIISALVFHYYKKNIETLD</sequence>
<evidence type="ECO:0000313" key="8">
    <source>
        <dbReference type="Proteomes" id="UP000036045"/>
    </source>
</evidence>
<proteinExistence type="predicted"/>
<evidence type="ECO:0000256" key="4">
    <source>
        <dbReference type="ARBA" id="ARBA00023136"/>
    </source>
</evidence>
<feature type="transmembrane region" description="Helical" evidence="5">
    <location>
        <begin position="312"/>
        <end position="330"/>
    </location>
</feature>
<feature type="transmembrane region" description="Helical" evidence="5">
    <location>
        <begin position="34"/>
        <end position="51"/>
    </location>
</feature>
<accession>A0A0J1IJ36</accession>
<feature type="transmembrane region" description="Helical" evidence="5">
    <location>
        <begin position="9"/>
        <end position="28"/>
    </location>
</feature>
<evidence type="ECO:0000256" key="1">
    <source>
        <dbReference type="ARBA" id="ARBA00004141"/>
    </source>
</evidence>
<keyword evidence="8" id="KW-1185">Reference proteome</keyword>
<feature type="transmembrane region" description="Helical" evidence="5">
    <location>
        <begin position="282"/>
        <end position="300"/>
    </location>
</feature>
<dbReference type="Pfam" id="PF04932">
    <property type="entry name" value="Wzy_C"/>
    <property type="match status" value="1"/>
</dbReference>
<dbReference type="InterPro" id="IPR007016">
    <property type="entry name" value="O-antigen_ligase-rel_domated"/>
</dbReference>
<dbReference type="GO" id="GO:0016020">
    <property type="term" value="C:membrane"/>
    <property type="evidence" value="ECO:0007669"/>
    <property type="project" value="UniProtKB-SubCell"/>
</dbReference>
<dbReference type="InterPro" id="IPR051533">
    <property type="entry name" value="WaaL-like"/>
</dbReference>
<keyword evidence="3 5" id="KW-1133">Transmembrane helix</keyword>
<evidence type="ECO:0000259" key="6">
    <source>
        <dbReference type="Pfam" id="PF04932"/>
    </source>
</evidence>
<feature type="transmembrane region" description="Helical" evidence="5">
    <location>
        <begin position="92"/>
        <end position="112"/>
    </location>
</feature>
<protein>
    <recommendedName>
        <fullName evidence="6">O-antigen ligase-related domain-containing protein</fullName>
    </recommendedName>
</protein>
<feature type="domain" description="O-antigen ligase-related" evidence="6">
    <location>
        <begin position="266"/>
        <end position="412"/>
    </location>
</feature>
<comment type="caution">
    <text evidence="7">The sequence shown here is derived from an EMBL/GenBank/DDBJ whole genome shotgun (WGS) entry which is preliminary data.</text>
</comment>
<feature type="transmembrane region" description="Helical" evidence="5">
    <location>
        <begin position="463"/>
        <end position="481"/>
    </location>
</feature>
<dbReference type="EMBL" id="LDPH01000011">
    <property type="protein sequence ID" value="KLV25966.1"/>
    <property type="molecule type" value="Genomic_DNA"/>
</dbReference>
<feature type="transmembrane region" description="Helical" evidence="5">
    <location>
        <begin position="124"/>
        <end position="144"/>
    </location>
</feature>
<feature type="transmembrane region" description="Helical" evidence="5">
    <location>
        <begin position="234"/>
        <end position="252"/>
    </location>
</feature>
<dbReference type="Proteomes" id="UP000036045">
    <property type="component" value="Unassembled WGS sequence"/>
</dbReference>
<dbReference type="RefSeq" id="WP_047942557.1">
    <property type="nucleotide sequence ID" value="NZ_LDPH01000011.1"/>
</dbReference>
<feature type="transmembrane region" description="Helical" evidence="5">
    <location>
        <begin position="396"/>
        <end position="420"/>
    </location>
</feature>
<feature type="transmembrane region" description="Helical" evidence="5">
    <location>
        <begin position="150"/>
        <end position="167"/>
    </location>
</feature>